<dbReference type="PRINTS" id="PR00463">
    <property type="entry name" value="EP450I"/>
</dbReference>
<dbReference type="STRING" id="230819.A0A5C3L5J1"/>
<evidence type="ECO:0000256" key="3">
    <source>
        <dbReference type="ARBA" id="ARBA00010617"/>
    </source>
</evidence>
<dbReference type="AlphaFoldDB" id="A0A5C3L5J1"/>
<dbReference type="GO" id="GO:0005506">
    <property type="term" value="F:iron ion binding"/>
    <property type="evidence" value="ECO:0007669"/>
    <property type="project" value="InterPro"/>
</dbReference>
<dbReference type="PANTHER" id="PTHR46300:SF7">
    <property type="entry name" value="P450, PUTATIVE (EUROFUNG)-RELATED"/>
    <property type="match status" value="1"/>
</dbReference>
<evidence type="ECO:0000313" key="13">
    <source>
        <dbReference type="Proteomes" id="UP000307440"/>
    </source>
</evidence>
<evidence type="ECO:0000313" key="12">
    <source>
        <dbReference type="EMBL" id="TFK27935.1"/>
    </source>
</evidence>
<keyword evidence="5 9" id="KW-0479">Metal-binding</keyword>
<dbReference type="InterPro" id="IPR017972">
    <property type="entry name" value="Cyt_P450_CS"/>
</dbReference>
<protein>
    <submittedName>
        <fullName evidence="12">Cytochrome P50</fullName>
    </submittedName>
</protein>
<keyword evidence="11" id="KW-0812">Transmembrane</keyword>
<gene>
    <name evidence="12" type="ORF">FA15DRAFT_719993</name>
</gene>
<evidence type="ECO:0000256" key="10">
    <source>
        <dbReference type="RuleBase" id="RU000461"/>
    </source>
</evidence>
<dbReference type="Pfam" id="PF00067">
    <property type="entry name" value="p450"/>
    <property type="match status" value="1"/>
</dbReference>
<dbReference type="GO" id="GO:0016705">
    <property type="term" value="F:oxidoreductase activity, acting on paired donors, with incorporation or reduction of molecular oxygen"/>
    <property type="evidence" value="ECO:0007669"/>
    <property type="project" value="InterPro"/>
</dbReference>
<dbReference type="Gene3D" id="1.10.630.10">
    <property type="entry name" value="Cytochrome P450"/>
    <property type="match status" value="1"/>
</dbReference>
<dbReference type="GO" id="GO:0020037">
    <property type="term" value="F:heme binding"/>
    <property type="evidence" value="ECO:0007669"/>
    <property type="project" value="InterPro"/>
</dbReference>
<dbReference type="Proteomes" id="UP000307440">
    <property type="component" value="Unassembled WGS sequence"/>
</dbReference>
<dbReference type="InterPro" id="IPR001128">
    <property type="entry name" value="Cyt_P450"/>
</dbReference>
<name>A0A5C3L5J1_COPMA</name>
<dbReference type="GO" id="GO:0004497">
    <property type="term" value="F:monooxygenase activity"/>
    <property type="evidence" value="ECO:0007669"/>
    <property type="project" value="UniProtKB-KW"/>
</dbReference>
<evidence type="ECO:0000256" key="8">
    <source>
        <dbReference type="ARBA" id="ARBA00023033"/>
    </source>
</evidence>
<keyword evidence="7 9" id="KW-0408">Iron</keyword>
<keyword evidence="4 9" id="KW-0349">Heme</keyword>
<feature type="transmembrane region" description="Helical" evidence="11">
    <location>
        <begin position="445"/>
        <end position="464"/>
    </location>
</feature>
<evidence type="ECO:0000256" key="6">
    <source>
        <dbReference type="ARBA" id="ARBA00023002"/>
    </source>
</evidence>
<dbReference type="InterPro" id="IPR002401">
    <property type="entry name" value="Cyt_P450_E_grp-I"/>
</dbReference>
<sequence length="483" mass="55145">MCLYGTLALAPALASVLIWFSNRRRNPKGLPYPPGPQGYPLIGNLLDMPREYQHEAFSAWSAKYGDMVYVEVLQRPILILNSLPRIQDLLEKRSTKYSDRPAATMFKELMGWKDMMTTMDYGPRLRLQRKVFSQFFTREAVQKYRPLHLERIQRLVSRLAERNDDSVLAFVHDHMSATIARLVYSIDIEEDRVYTGMIDGIVKAFEEAAIPGRFLVDALPFLKHIPNWFPGAGFKRFGANATKLLKQLQEHPFRLVEEKMSQGMAEACIASELIEKLPPTSDPTRQEMTALFRQVTAIAHIGVCGVWSVIVMKTFLYAMSTHQSIQRKAQEEIDREVDMGRLPNFDDRQRLPYVNAVVKESMRWITVGPFAFPHALAHDDEYDGYFIPKGTVVLPNTWAIQHDPTLYTNPFEYNPDRFLDHNSEAPDPAITAFGYGRRICPGSHFALDAIYIFVVSILATFDVLPQSEEALRNEIKLVDGPLG</sequence>
<evidence type="ECO:0000256" key="4">
    <source>
        <dbReference type="ARBA" id="ARBA00022617"/>
    </source>
</evidence>
<reference evidence="12 13" key="1">
    <citation type="journal article" date="2019" name="Nat. Ecol. Evol.">
        <title>Megaphylogeny resolves global patterns of mushroom evolution.</title>
        <authorList>
            <person name="Varga T."/>
            <person name="Krizsan K."/>
            <person name="Foldi C."/>
            <person name="Dima B."/>
            <person name="Sanchez-Garcia M."/>
            <person name="Sanchez-Ramirez S."/>
            <person name="Szollosi G.J."/>
            <person name="Szarkandi J.G."/>
            <person name="Papp V."/>
            <person name="Albert L."/>
            <person name="Andreopoulos W."/>
            <person name="Angelini C."/>
            <person name="Antonin V."/>
            <person name="Barry K.W."/>
            <person name="Bougher N.L."/>
            <person name="Buchanan P."/>
            <person name="Buyck B."/>
            <person name="Bense V."/>
            <person name="Catcheside P."/>
            <person name="Chovatia M."/>
            <person name="Cooper J."/>
            <person name="Damon W."/>
            <person name="Desjardin D."/>
            <person name="Finy P."/>
            <person name="Geml J."/>
            <person name="Haridas S."/>
            <person name="Hughes K."/>
            <person name="Justo A."/>
            <person name="Karasinski D."/>
            <person name="Kautmanova I."/>
            <person name="Kiss B."/>
            <person name="Kocsube S."/>
            <person name="Kotiranta H."/>
            <person name="LaButti K.M."/>
            <person name="Lechner B.E."/>
            <person name="Liimatainen K."/>
            <person name="Lipzen A."/>
            <person name="Lukacs Z."/>
            <person name="Mihaltcheva S."/>
            <person name="Morgado L.N."/>
            <person name="Niskanen T."/>
            <person name="Noordeloos M.E."/>
            <person name="Ohm R.A."/>
            <person name="Ortiz-Santana B."/>
            <person name="Ovrebo C."/>
            <person name="Racz N."/>
            <person name="Riley R."/>
            <person name="Savchenko A."/>
            <person name="Shiryaev A."/>
            <person name="Soop K."/>
            <person name="Spirin V."/>
            <person name="Szebenyi C."/>
            <person name="Tomsovsky M."/>
            <person name="Tulloss R.E."/>
            <person name="Uehling J."/>
            <person name="Grigoriev I.V."/>
            <person name="Vagvolgyi C."/>
            <person name="Papp T."/>
            <person name="Martin F.M."/>
            <person name="Miettinen O."/>
            <person name="Hibbett D.S."/>
            <person name="Nagy L.G."/>
        </authorList>
    </citation>
    <scope>NUCLEOTIDE SEQUENCE [LARGE SCALE GENOMIC DNA]</scope>
    <source>
        <strain evidence="12 13">CBS 121175</strain>
    </source>
</reference>
<feature type="transmembrane region" description="Helical" evidence="11">
    <location>
        <begin position="297"/>
        <end position="318"/>
    </location>
</feature>
<proteinExistence type="inferred from homology"/>
<dbReference type="PRINTS" id="PR00385">
    <property type="entry name" value="P450"/>
</dbReference>
<evidence type="ECO:0000256" key="5">
    <source>
        <dbReference type="ARBA" id="ARBA00022723"/>
    </source>
</evidence>
<evidence type="ECO:0000256" key="11">
    <source>
        <dbReference type="SAM" id="Phobius"/>
    </source>
</evidence>
<dbReference type="InterPro" id="IPR050364">
    <property type="entry name" value="Cytochrome_P450_fung"/>
</dbReference>
<organism evidence="12 13">
    <name type="scientific">Coprinopsis marcescibilis</name>
    <name type="common">Agaric fungus</name>
    <name type="synonym">Psathyrella marcescibilis</name>
    <dbReference type="NCBI Taxonomy" id="230819"/>
    <lineage>
        <taxon>Eukaryota</taxon>
        <taxon>Fungi</taxon>
        <taxon>Dikarya</taxon>
        <taxon>Basidiomycota</taxon>
        <taxon>Agaricomycotina</taxon>
        <taxon>Agaricomycetes</taxon>
        <taxon>Agaricomycetidae</taxon>
        <taxon>Agaricales</taxon>
        <taxon>Agaricineae</taxon>
        <taxon>Psathyrellaceae</taxon>
        <taxon>Coprinopsis</taxon>
    </lineage>
</organism>
<comment type="similarity">
    <text evidence="3 10">Belongs to the cytochrome P450 family.</text>
</comment>
<evidence type="ECO:0000256" key="1">
    <source>
        <dbReference type="ARBA" id="ARBA00001971"/>
    </source>
</evidence>
<dbReference type="PROSITE" id="PS00086">
    <property type="entry name" value="CYTOCHROME_P450"/>
    <property type="match status" value="1"/>
</dbReference>
<dbReference type="SUPFAM" id="SSF48264">
    <property type="entry name" value="Cytochrome P450"/>
    <property type="match status" value="1"/>
</dbReference>
<evidence type="ECO:0000256" key="7">
    <source>
        <dbReference type="ARBA" id="ARBA00023004"/>
    </source>
</evidence>
<comment type="pathway">
    <text evidence="2">Secondary metabolite biosynthesis.</text>
</comment>
<keyword evidence="6 10" id="KW-0560">Oxidoreductase</keyword>
<feature type="binding site" description="axial binding residue" evidence="9">
    <location>
        <position position="440"/>
    </location>
    <ligand>
        <name>heme</name>
        <dbReference type="ChEBI" id="CHEBI:30413"/>
    </ligand>
    <ligandPart>
        <name>Fe</name>
        <dbReference type="ChEBI" id="CHEBI:18248"/>
    </ligandPart>
</feature>
<dbReference type="InterPro" id="IPR036396">
    <property type="entry name" value="Cyt_P450_sf"/>
</dbReference>
<evidence type="ECO:0000256" key="9">
    <source>
        <dbReference type="PIRSR" id="PIRSR602401-1"/>
    </source>
</evidence>
<keyword evidence="11" id="KW-0472">Membrane</keyword>
<keyword evidence="13" id="KW-1185">Reference proteome</keyword>
<dbReference type="OrthoDB" id="2789670at2759"/>
<dbReference type="EMBL" id="ML210160">
    <property type="protein sequence ID" value="TFK27935.1"/>
    <property type="molecule type" value="Genomic_DNA"/>
</dbReference>
<dbReference type="PANTHER" id="PTHR46300">
    <property type="entry name" value="P450, PUTATIVE (EUROFUNG)-RELATED-RELATED"/>
    <property type="match status" value="1"/>
</dbReference>
<keyword evidence="11" id="KW-1133">Transmembrane helix</keyword>
<keyword evidence="8 10" id="KW-0503">Monooxygenase</keyword>
<dbReference type="CDD" id="cd11065">
    <property type="entry name" value="CYP64-like"/>
    <property type="match status" value="1"/>
</dbReference>
<evidence type="ECO:0000256" key="2">
    <source>
        <dbReference type="ARBA" id="ARBA00005179"/>
    </source>
</evidence>
<comment type="cofactor">
    <cofactor evidence="1 9">
        <name>heme</name>
        <dbReference type="ChEBI" id="CHEBI:30413"/>
    </cofactor>
</comment>
<accession>A0A5C3L5J1</accession>